<evidence type="ECO:0000313" key="1">
    <source>
        <dbReference type="EMBL" id="KRH21550.1"/>
    </source>
</evidence>
<proteinExistence type="predicted"/>
<reference evidence="1 2" key="1">
    <citation type="journal article" date="2010" name="Nature">
        <title>Genome sequence of the palaeopolyploid soybean.</title>
        <authorList>
            <person name="Schmutz J."/>
            <person name="Cannon S.B."/>
            <person name="Schlueter J."/>
            <person name="Ma J."/>
            <person name="Mitros T."/>
            <person name="Nelson W."/>
            <person name="Hyten D.L."/>
            <person name="Song Q."/>
            <person name="Thelen J.J."/>
            <person name="Cheng J."/>
            <person name="Xu D."/>
            <person name="Hellsten U."/>
            <person name="May G.D."/>
            <person name="Yu Y."/>
            <person name="Sakurai T."/>
            <person name="Umezawa T."/>
            <person name="Bhattacharyya M.K."/>
            <person name="Sandhu D."/>
            <person name="Valliyodan B."/>
            <person name="Lindquist E."/>
            <person name="Peto M."/>
            <person name="Grant D."/>
            <person name="Shu S."/>
            <person name="Goodstein D."/>
            <person name="Barry K."/>
            <person name="Futrell-Griggs M."/>
            <person name="Abernathy B."/>
            <person name="Du J."/>
            <person name="Tian Z."/>
            <person name="Zhu L."/>
            <person name="Gill N."/>
            <person name="Joshi T."/>
            <person name="Libault M."/>
            <person name="Sethuraman A."/>
            <person name="Zhang X.-C."/>
            <person name="Shinozaki K."/>
            <person name="Nguyen H.T."/>
            <person name="Wing R.A."/>
            <person name="Cregan P."/>
            <person name="Specht J."/>
            <person name="Grimwood J."/>
            <person name="Rokhsar D."/>
            <person name="Stacey G."/>
            <person name="Shoemaker R.C."/>
            <person name="Jackson S.A."/>
        </authorList>
    </citation>
    <scope>NUCLEOTIDE SEQUENCE [LARGE SCALE GENOMIC DNA]</scope>
    <source>
        <strain evidence="2">cv. Williams 82</strain>
        <tissue evidence="1">Callus</tissue>
    </source>
</reference>
<dbReference type="RefSeq" id="XP_006594621.3">
    <property type="nucleotide sequence ID" value="XM_006594558.4"/>
</dbReference>
<dbReference type="PANTHER" id="PTHR34049">
    <property type="entry name" value="F-BOX PROTEIN SKIP27"/>
    <property type="match status" value="1"/>
</dbReference>
<organism evidence="1">
    <name type="scientific">Glycine max</name>
    <name type="common">Soybean</name>
    <name type="synonym">Glycine hispida</name>
    <dbReference type="NCBI Taxonomy" id="3847"/>
    <lineage>
        <taxon>Eukaryota</taxon>
        <taxon>Viridiplantae</taxon>
        <taxon>Streptophyta</taxon>
        <taxon>Embryophyta</taxon>
        <taxon>Tracheophyta</taxon>
        <taxon>Spermatophyta</taxon>
        <taxon>Magnoliopsida</taxon>
        <taxon>eudicotyledons</taxon>
        <taxon>Gunneridae</taxon>
        <taxon>Pentapetalae</taxon>
        <taxon>rosids</taxon>
        <taxon>fabids</taxon>
        <taxon>Fabales</taxon>
        <taxon>Fabaceae</taxon>
        <taxon>Papilionoideae</taxon>
        <taxon>50 kb inversion clade</taxon>
        <taxon>NPAAA clade</taxon>
        <taxon>indigoferoid/millettioid clade</taxon>
        <taxon>Phaseoleae</taxon>
        <taxon>Glycine</taxon>
        <taxon>Glycine subgen. Soja</taxon>
    </lineage>
</organism>
<name>A0A0R0GTE4_SOYBN</name>
<reference evidence="2" key="2">
    <citation type="submission" date="2018-02" db="UniProtKB">
        <authorList>
            <consortium name="EnsemblPlants"/>
        </authorList>
    </citation>
    <scope>IDENTIFICATION</scope>
    <source>
        <strain evidence="2">Williams 82</strain>
    </source>
</reference>
<evidence type="ECO:0000313" key="2">
    <source>
        <dbReference type="EnsemblPlants" id="KRH21550"/>
    </source>
</evidence>
<gene>
    <name evidence="2" type="primary">LOC100794471</name>
    <name evidence="1" type="ORF">GLYMA_13G244700</name>
</gene>
<dbReference type="SMR" id="A0A0R0GTE4"/>
<dbReference type="Proteomes" id="UP000008827">
    <property type="component" value="Chromosome 13"/>
</dbReference>
<dbReference type="PANTHER" id="PTHR34049:SF1">
    <property type="entry name" value="F-BOX PROTEIN SKIP27"/>
    <property type="match status" value="1"/>
</dbReference>
<dbReference type="AlphaFoldDB" id="A0A0R0GTE4"/>
<accession>A0A0R0GTE4</accession>
<dbReference type="Gramene" id="KRH21550">
    <property type="protein sequence ID" value="KRH21550"/>
    <property type="gene ID" value="GLYMA_13G244700"/>
</dbReference>
<keyword evidence="3" id="KW-1185">Reference proteome</keyword>
<dbReference type="EMBL" id="CM000846">
    <property type="protein sequence ID" value="KRH21550.1"/>
    <property type="molecule type" value="Genomic_DNA"/>
</dbReference>
<protein>
    <recommendedName>
        <fullName evidence="4">F-box domain-containing protein</fullName>
    </recommendedName>
</protein>
<dbReference type="OrthoDB" id="786450at2759"/>
<dbReference type="KEGG" id="gmx:100794471"/>
<dbReference type="EnsemblPlants" id="KRH21550">
    <property type="protein sequence ID" value="KRH21550"/>
    <property type="gene ID" value="GLYMA_13G244700"/>
</dbReference>
<evidence type="ECO:0000313" key="3">
    <source>
        <dbReference type="Proteomes" id="UP000008827"/>
    </source>
</evidence>
<dbReference type="InterPro" id="IPR045286">
    <property type="entry name" value="FBS1-like"/>
</dbReference>
<reference evidence="1" key="3">
    <citation type="submission" date="2018-07" db="EMBL/GenBank/DDBJ databases">
        <title>WGS assembly of Glycine max.</title>
        <authorList>
            <person name="Schmutz J."/>
            <person name="Cannon S."/>
            <person name="Schlueter J."/>
            <person name="Ma J."/>
            <person name="Mitros T."/>
            <person name="Nelson W."/>
            <person name="Hyten D."/>
            <person name="Song Q."/>
            <person name="Thelen J."/>
            <person name="Cheng J."/>
            <person name="Xu D."/>
            <person name="Hellsten U."/>
            <person name="May G."/>
            <person name="Yu Y."/>
            <person name="Sakurai T."/>
            <person name="Umezawa T."/>
            <person name="Bhattacharyya M."/>
            <person name="Sandhu D."/>
            <person name="Valliyodan B."/>
            <person name="Lindquist E."/>
            <person name="Peto M."/>
            <person name="Grant D."/>
            <person name="Shu S."/>
            <person name="Goodstein D."/>
            <person name="Barry K."/>
            <person name="Futrell-Griggs M."/>
            <person name="Abernathy B."/>
            <person name="Du J."/>
            <person name="Tian Z."/>
            <person name="Zhu L."/>
            <person name="Gill N."/>
            <person name="Joshi T."/>
            <person name="Libault M."/>
            <person name="Sethuraman A."/>
            <person name="Zhang X."/>
            <person name="Shinozaki K."/>
            <person name="Nguyen H."/>
            <person name="Wing R."/>
            <person name="Cregan P."/>
            <person name="Specht J."/>
            <person name="Grimwood J."/>
            <person name="Rokhsar D."/>
            <person name="Stacey G."/>
            <person name="Shoemaker R."/>
            <person name="Jackson S."/>
        </authorList>
    </citation>
    <scope>NUCLEOTIDE SEQUENCE</scope>
    <source>
        <tissue evidence="1">Callus</tissue>
    </source>
</reference>
<evidence type="ECO:0008006" key="4">
    <source>
        <dbReference type="Google" id="ProtNLM"/>
    </source>
</evidence>
<sequence>MCSGIISSNSKKCPFEALSRDILVQALCGVDHKDLKQLFHVSKMIREVTMMAKEHFDICTPKTFAFLNPFCSGANGFKEIETPKVN</sequence>
<dbReference type="GeneID" id="100794471"/>